<name>A0A4Y9FA41_9DEIN</name>
<dbReference type="GO" id="GO:0006355">
    <property type="term" value="P:regulation of DNA-templated transcription"/>
    <property type="evidence" value="ECO:0007669"/>
    <property type="project" value="InterPro"/>
</dbReference>
<dbReference type="InterPro" id="IPR002145">
    <property type="entry name" value="CopG"/>
</dbReference>
<comment type="caution">
    <text evidence="2">The sequence shown here is derived from an EMBL/GenBank/DDBJ whole genome shotgun (WGS) entry which is preliminary data.</text>
</comment>
<dbReference type="InterPro" id="IPR013321">
    <property type="entry name" value="Arc_rbn_hlx_hlx"/>
</dbReference>
<dbReference type="CDD" id="cd21631">
    <property type="entry name" value="RHH_CopG_NikR-like"/>
    <property type="match status" value="1"/>
</dbReference>
<evidence type="ECO:0000313" key="2">
    <source>
        <dbReference type="EMBL" id="TFU26017.1"/>
    </source>
</evidence>
<organism evidence="2 3">
    <name type="scientific">Thermus tengchongensis</name>
    <dbReference type="NCBI Taxonomy" id="1214928"/>
    <lineage>
        <taxon>Bacteria</taxon>
        <taxon>Thermotogati</taxon>
        <taxon>Deinococcota</taxon>
        <taxon>Deinococci</taxon>
        <taxon>Thermales</taxon>
        <taxon>Thermaceae</taxon>
        <taxon>Thermus</taxon>
    </lineage>
</organism>
<dbReference type="Proteomes" id="UP000297668">
    <property type="component" value="Unassembled WGS sequence"/>
</dbReference>
<dbReference type="SUPFAM" id="SSF47598">
    <property type="entry name" value="Ribbon-helix-helix"/>
    <property type="match status" value="1"/>
</dbReference>
<dbReference type="Gene3D" id="1.10.1220.10">
    <property type="entry name" value="Met repressor-like"/>
    <property type="match status" value="1"/>
</dbReference>
<reference evidence="2 3" key="1">
    <citation type="submission" date="2019-03" db="EMBL/GenBank/DDBJ databases">
        <title>Thermus tengchongensis species for the arsenic transformation mechanism.</title>
        <authorList>
            <person name="Yuan G.C."/>
        </authorList>
    </citation>
    <scope>NUCLEOTIDE SEQUENCE [LARGE SCALE GENOMIC DNA]</scope>
    <source>
        <strain evidence="2 3">15W</strain>
    </source>
</reference>
<dbReference type="AlphaFoldDB" id="A0A4Y9FA41"/>
<gene>
    <name evidence="2" type="ORF">E0687_08225</name>
</gene>
<feature type="domain" description="Ribbon-helix-helix protein CopG" evidence="1">
    <location>
        <begin position="2"/>
        <end position="40"/>
    </location>
</feature>
<dbReference type="EMBL" id="SJZF01000013">
    <property type="protein sequence ID" value="TFU26017.1"/>
    <property type="molecule type" value="Genomic_DNA"/>
</dbReference>
<accession>A0A4Y9FA41</accession>
<evidence type="ECO:0000313" key="3">
    <source>
        <dbReference type="Proteomes" id="UP000297668"/>
    </source>
</evidence>
<sequence length="87" mass="9777">MVRTQVQLPEQQAQRLKALAQEEGVSLAELVRRAVESYLLERENGGFAQRAERALAVVGRFASGLTDVSQEHDRYLAMGEDHLGRLR</sequence>
<dbReference type="InterPro" id="IPR010985">
    <property type="entry name" value="Ribbon_hlx_hlx"/>
</dbReference>
<proteinExistence type="predicted"/>
<protein>
    <submittedName>
        <fullName evidence="2">Ribbon-helix-helix protein, CopG family</fullName>
    </submittedName>
</protein>
<dbReference type="RefSeq" id="WP_135260448.1">
    <property type="nucleotide sequence ID" value="NZ_SJZF01000013.1"/>
</dbReference>
<evidence type="ECO:0000259" key="1">
    <source>
        <dbReference type="Pfam" id="PF01402"/>
    </source>
</evidence>
<dbReference type="Pfam" id="PF01402">
    <property type="entry name" value="RHH_1"/>
    <property type="match status" value="1"/>
</dbReference>